<dbReference type="Pfam" id="PF00990">
    <property type="entry name" value="GGDEF"/>
    <property type="match status" value="1"/>
</dbReference>
<dbReference type="InterPro" id="IPR043128">
    <property type="entry name" value="Rev_trsase/Diguanyl_cyclase"/>
</dbReference>
<dbReference type="PANTHER" id="PTHR44757:SF2">
    <property type="entry name" value="BIOFILM ARCHITECTURE MAINTENANCE PROTEIN MBAA"/>
    <property type="match status" value="1"/>
</dbReference>
<dbReference type="InterPro" id="IPR029787">
    <property type="entry name" value="Nucleotide_cyclase"/>
</dbReference>
<dbReference type="InterPro" id="IPR000160">
    <property type="entry name" value="GGDEF_dom"/>
</dbReference>
<dbReference type="EMBL" id="JAWLNX010000032">
    <property type="protein sequence ID" value="MEB3371775.1"/>
    <property type="molecule type" value="Genomic_DNA"/>
</dbReference>
<dbReference type="Gene3D" id="3.30.450.20">
    <property type="entry name" value="PAS domain"/>
    <property type="match status" value="1"/>
</dbReference>
<dbReference type="CDD" id="cd00130">
    <property type="entry name" value="PAS"/>
    <property type="match status" value="1"/>
</dbReference>
<feature type="region of interest" description="Disordered" evidence="1">
    <location>
        <begin position="49"/>
        <end position="99"/>
    </location>
</feature>
<dbReference type="PROSITE" id="PS50112">
    <property type="entry name" value="PAS"/>
    <property type="match status" value="1"/>
</dbReference>
<dbReference type="RefSeq" id="WP_324269199.1">
    <property type="nucleotide sequence ID" value="NZ_JAWLNX010000032.1"/>
</dbReference>
<dbReference type="SUPFAM" id="SSF55785">
    <property type="entry name" value="PYP-like sensor domain (PAS domain)"/>
    <property type="match status" value="1"/>
</dbReference>
<proteinExistence type="predicted"/>
<dbReference type="PROSITE" id="PS50887">
    <property type="entry name" value="GGDEF"/>
    <property type="match status" value="1"/>
</dbReference>
<dbReference type="Gene3D" id="3.30.70.270">
    <property type="match status" value="1"/>
</dbReference>
<keyword evidence="4" id="KW-0808">Transferase</keyword>
<dbReference type="PANTHER" id="PTHR44757">
    <property type="entry name" value="DIGUANYLATE CYCLASE DGCP"/>
    <property type="match status" value="1"/>
</dbReference>
<organism evidence="4 5">
    <name type="scientific">Saccharopolyspora mangrovi</name>
    <dbReference type="NCBI Taxonomy" id="3082379"/>
    <lineage>
        <taxon>Bacteria</taxon>
        <taxon>Bacillati</taxon>
        <taxon>Actinomycetota</taxon>
        <taxon>Actinomycetes</taxon>
        <taxon>Pseudonocardiales</taxon>
        <taxon>Pseudonocardiaceae</taxon>
        <taxon>Saccharopolyspora</taxon>
    </lineage>
</organism>
<reference evidence="4 5" key="1">
    <citation type="submission" date="2023-10" db="EMBL/GenBank/DDBJ databases">
        <title>Saccharopolyspora sp. nov., isolated from mangrove soil.</title>
        <authorList>
            <person name="Lu Y."/>
            <person name="Liu W."/>
        </authorList>
    </citation>
    <scope>NUCLEOTIDE SEQUENCE [LARGE SCALE GENOMIC DNA]</scope>
    <source>
        <strain evidence="4 5">S2-29</strain>
    </source>
</reference>
<sequence length="407" mass="45553">MGACVHWIAITRHRRHRASLVPQLRGRGDRRGGRIERVRLCDLFPLPTATRDSSNETDHPNLSCQPGHRAGAAKRTPERQGSRNVRKRRQEPQASTSLRERAFTHAPIAVALLDLDRRWIDVNNAWCKLLGYTRDEMLSLRYSDIVYADDAGSDDAIATDLCSAGEDAVARKQRYRHRSGHAVWVLIRSSVISGTDGLPAYLVSYCESLDDHAFSDTHLMHLATHDPLTGLANRTLLGDRLRYELGQLHGRPGVVSVLVIDLDALKRVNDTHGHSAGDQVILAAAGALLDAAHPGDTVARIGGDEFALVRRTADVRSAQRFRDHIVERLKIEVEIDQWRMTVHASVGLAITEDFTTRPEALLHNADQNMRTTDNVPHHCAHCRCSELPTHRLDRPARNRVDTRPDLR</sequence>
<keyword evidence="4" id="KW-0548">Nucleotidyltransferase</keyword>
<dbReference type="InterPro" id="IPR035965">
    <property type="entry name" value="PAS-like_dom_sf"/>
</dbReference>
<evidence type="ECO:0000259" key="3">
    <source>
        <dbReference type="PROSITE" id="PS50887"/>
    </source>
</evidence>
<dbReference type="NCBIfam" id="TIGR00229">
    <property type="entry name" value="sensory_box"/>
    <property type="match status" value="1"/>
</dbReference>
<dbReference type="EC" id="2.7.7.65" evidence="4"/>
<dbReference type="InterPro" id="IPR000014">
    <property type="entry name" value="PAS"/>
</dbReference>
<dbReference type="Proteomes" id="UP001327093">
    <property type="component" value="Unassembled WGS sequence"/>
</dbReference>
<dbReference type="SUPFAM" id="SSF55073">
    <property type="entry name" value="Nucleotide cyclase"/>
    <property type="match status" value="1"/>
</dbReference>
<dbReference type="InterPro" id="IPR052155">
    <property type="entry name" value="Biofilm_reg_signaling"/>
</dbReference>
<gene>
    <name evidence="4" type="ORF">R4I43_30690</name>
</gene>
<dbReference type="SMART" id="SM00091">
    <property type="entry name" value="PAS"/>
    <property type="match status" value="1"/>
</dbReference>
<evidence type="ECO:0000313" key="5">
    <source>
        <dbReference type="Proteomes" id="UP001327093"/>
    </source>
</evidence>
<name>A0ABU6AKD4_9PSEU</name>
<accession>A0ABU6AKD4</accession>
<dbReference type="GO" id="GO:0052621">
    <property type="term" value="F:diguanylate cyclase activity"/>
    <property type="evidence" value="ECO:0007669"/>
    <property type="project" value="UniProtKB-EC"/>
</dbReference>
<evidence type="ECO:0000313" key="4">
    <source>
        <dbReference type="EMBL" id="MEB3371775.1"/>
    </source>
</evidence>
<dbReference type="NCBIfam" id="TIGR00254">
    <property type="entry name" value="GGDEF"/>
    <property type="match status" value="1"/>
</dbReference>
<comment type="caution">
    <text evidence="4">The sequence shown here is derived from an EMBL/GenBank/DDBJ whole genome shotgun (WGS) entry which is preliminary data.</text>
</comment>
<feature type="domain" description="GGDEF" evidence="3">
    <location>
        <begin position="253"/>
        <end position="385"/>
    </location>
</feature>
<protein>
    <submittedName>
        <fullName evidence="4">Diguanylate cyclase</fullName>
        <ecNumber evidence="4">2.7.7.65</ecNumber>
    </submittedName>
</protein>
<dbReference type="SMART" id="SM00267">
    <property type="entry name" value="GGDEF"/>
    <property type="match status" value="1"/>
</dbReference>
<evidence type="ECO:0000256" key="1">
    <source>
        <dbReference type="SAM" id="MobiDB-lite"/>
    </source>
</evidence>
<feature type="domain" description="PAS" evidence="2">
    <location>
        <begin position="95"/>
        <end position="150"/>
    </location>
</feature>
<dbReference type="CDD" id="cd01949">
    <property type="entry name" value="GGDEF"/>
    <property type="match status" value="1"/>
</dbReference>
<evidence type="ECO:0000259" key="2">
    <source>
        <dbReference type="PROSITE" id="PS50112"/>
    </source>
</evidence>
<dbReference type="InterPro" id="IPR013655">
    <property type="entry name" value="PAS_fold_3"/>
</dbReference>
<dbReference type="Pfam" id="PF08447">
    <property type="entry name" value="PAS_3"/>
    <property type="match status" value="1"/>
</dbReference>
<keyword evidence="5" id="KW-1185">Reference proteome</keyword>